<keyword evidence="2" id="KW-0433">Leucine-rich repeat</keyword>
<evidence type="ECO:0000256" key="1">
    <source>
        <dbReference type="ARBA" id="ARBA00004370"/>
    </source>
</evidence>
<feature type="repeat" description="ANK" evidence="10">
    <location>
        <begin position="179"/>
        <end position="211"/>
    </location>
</feature>
<dbReference type="PANTHER" id="PTHR48056">
    <property type="entry name" value="LRR RECEPTOR-LIKE SERINE/THREONINE-PROTEIN KINASE-RELATED"/>
    <property type="match status" value="1"/>
</dbReference>
<dbReference type="InterPro" id="IPR050647">
    <property type="entry name" value="Plant_LRR-RLKs"/>
</dbReference>
<reference evidence="14 15" key="1">
    <citation type="journal article" date="2018" name="Genome Biol. Evol.">
        <title>Multiple Roots of Fruiting Body Formation in Amoebozoa.</title>
        <authorList>
            <person name="Hillmann F."/>
            <person name="Forbes G."/>
            <person name="Novohradska S."/>
            <person name="Ferling I."/>
            <person name="Riege K."/>
            <person name="Groth M."/>
            <person name="Westermann M."/>
            <person name="Marz M."/>
            <person name="Spaller T."/>
            <person name="Winckler T."/>
            <person name="Schaap P."/>
            <person name="Glockner G."/>
        </authorList>
    </citation>
    <scope>NUCLEOTIDE SEQUENCE [LARGE SCALE GENOMIC DNA]</scope>
    <source>
        <strain evidence="14 15">Jena</strain>
    </source>
</reference>
<keyword evidence="8" id="KW-0472">Membrane</keyword>
<dbReference type="PANTHER" id="PTHR48056:SF81">
    <property type="entry name" value="RECEPTOR PROTEIN-TYROSINE KINASE CEPR1"/>
    <property type="match status" value="1"/>
</dbReference>
<dbReference type="InterPro" id="IPR057244">
    <property type="entry name" value="GAIN_B"/>
</dbReference>
<proteinExistence type="predicted"/>
<dbReference type="InterPro" id="IPR003591">
    <property type="entry name" value="Leu-rich_rpt_typical-subtyp"/>
</dbReference>
<dbReference type="GO" id="GO:0016020">
    <property type="term" value="C:membrane"/>
    <property type="evidence" value="ECO:0007669"/>
    <property type="project" value="UniProtKB-SubCell"/>
</dbReference>
<comment type="caution">
    <text evidence="14">The sequence shown here is derived from an EMBL/GenBank/DDBJ whole genome shotgun (WGS) entry which is preliminary data.</text>
</comment>
<keyword evidence="15" id="KW-1185">Reference proteome</keyword>
<keyword evidence="7" id="KW-1133">Transmembrane helix</keyword>
<dbReference type="PROSITE" id="PS50221">
    <property type="entry name" value="GAIN_B"/>
    <property type="match status" value="1"/>
</dbReference>
<dbReference type="SUPFAM" id="SSF48403">
    <property type="entry name" value="Ankyrin repeat"/>
    <property type="match status" value="1"/>
</dbReference>
<dbReference type="Gene3D" id="1.25.40.20">
    <property type="entry name" value="Ankyrin repeat-containing domain"/>
    <property type="match status" value="2"/>
</dbReference>
<dbReference type="InterPro" id="IPR036770">
    <property type="entry name" value="Ankyrin_rpt-contain_sf"/>
</dbReference>
<evidence type="ECO:0000256" key="9">
    <source>
        <dbReference type="ARBA" id="ARBA00023157"/>
    </source>
</evidence>
<comment type="subcellular location">
    <subcellularLocation>
        <location evidence="1">Membrane</location>
    </subcellularLocation>
</comment>
<feature type="compositionally biased region" description="Low complexity" evidence="11">
    <location>
        <begin position="44"/>
        <end position="55"/>
    </location>
</feature>
<protein>
    <recommendedName>
        <fullName evidence="16">Leucine-rich repeat receptor-like protein kinase</fullName>
    </recommendedName>
</protein>
<dbReference type="Pfam" id="PF00560">
    <property type="entry name" value="LRR_1"/>
    <property type="match status" value="5"/>
</dbReference>
<dbReference type="PROSITE" id="PS51450">
    <property type="entry name" value="LRR"/>
    <property type="match status" value="1"/>
</dbReference>
<feature type="compositionally biased region" description="Polar residues" evidence="11">
    <location>
        <begin position="30"/>
        <end position="43"/>
    </location>
</feature>
<dbReference type="EMBL" id="MDYQ01000094">
    <property type="protein sequence ID" value="PRP82849.1"/>
    <property type="molecule type" value="Genomic_DNA"/>
</dbReference>
<dbReference type="InterPro" id="IPR000203">
    <property type="entry name" value="GPS"/>
</dbReference>
<evidence type="ECO:0008006" key="16">
    <source>
        <dbReference type="Google" id="ProtNLM"/>
    </source>
</evidence>
<evidence type="ECO:0000256" key="8">
    <source>
        <dbReference type="ARBA" id="ARBA00023136"/>
    </source>
</evidence>
<evidence type="ECO:0000313" key="15">
    <source>
        <dbReference type="Proteomes" id="UP000241769"/>
    </source>
</evidence>
<evidence type="ECO:0000259" key="13">
    <source>
        <dbReference type="PROSITE" id="PS50221"/>
    </source>
</evidence>
<dbReference type="GO" id="GO:0004672">
    <property type="term" value="F:protein kinase activity"/>
    <property type="evidence" value="ECO:0007669"/>
    <property type="project" value="InterPro"/>
</dbReference>
<dbReference type="SMART" id="SM00303">
    <property type="entry name" value="GPS"/>
    <property type="match status" value="1"/>
</dbReference>
<feature type="domain" description="GAIN-B" evidence="13">
    <location>
        <begin position="1347"/>
        <end position="1487"/>
    </location>
</feature>
<dbReference type="InterPro" id="IPR002110">
    <property type="entry name" value="Ankyrin_rpt"/>
</dbReference>
<feature type="region of interest" description="Disordered" evidence="11">
    <location>
        <begin position="1"/>
        <end position="55"/>
    </location>
</feature>
<keyword evidence="3" id="KW-0812">Transmembrane</keyword>
<sequence length="1782" mass="196054">MSRGQPSQNNVWNQRIQNRDQTGSQGGDQDWNQWSQDGGQEWSQWDQDAGQDWGQDVGAQDWSLQWGAAEPDSNLEEHPQIEDDTGRTLFQPSMMEEDVWRHILRCFFTPDEQDLVLSNEDDQEGPKWAVARRVCKGWKKLADEVFHFHTILLKASAKDHIEAVKLCLSEGTSKIGRDKLQHALELATVNGRHHIMQLLIDAGADPSADDNSCIRLASLHLQPKALHLLMADERVDKSIPQKIFTERNQSTDVTIILGHSRNNSVHRLGDAFHCGDLFTARKILKDEKISGNLTTSMLSHTSRHVIQPIVRRGDIEALELIRQSVLEEAFGEGVVKMARLNGEVDLWLQGTIYGHSMLYAAVLSDDIDRVKSILDNGKVDPSAEDNKIIRMACRHSRDAIVELLLQDVRVDPSSNNNEALIQSCQQGHTSIAQKLISHPKFRIEDNVFTKACLLCDEKILHLLKEKTNTSQRQAALLSTIVHGRYDSASILLEDKEVNLEAVLLRLARRGDIKRLRGAIDRLQVEPHVERAFRAALREGGAVHRTSSADTCEPDSDFIEELIISPFALPTVSLVLTLSDRLHLGRSVWRWDPDMRGHFFIWGWCGVLLLIHVSAVPYDDLQSMKMAFGYSASDTSFWYGLDVCNATYIGVSCDSSGDVISIILEGTDGKHGGYLHPAVGNLVNLTRLSITSFSLKGQIPWTSIVQLTQLTSLNLENNRLTSIIPTSTGLTGLKYLYLTGADHLGATLTPFSSLTGLMELRCGGCNLTGTMPMTLNGLTALRSLNLSSNHLVGLLPNIWGSFPLHDLDLHNNNFTGSIPTSLNSNLLDGLFFLDLSQNLFTSVPGNFNFLNCSLRGNPLPCSSANLTCRTDGNLLCQNSLVRKTLQTFWKSLGGSNDIWSTPNYCDTSRYPGILCSDNDTITGILIDGALLPSTSGFIDPAIGSLTNLTVLSMTGLELSGDIPSSLANLTSLRHLDLSRNQLYGQVMDLNLPNLQYVNLSQNRLSGAIPTIPYATTLDLSYNNFTSLGDSITDALRVCDLSHNLFPCLPRAYEAGVCVVDCVPASKTALSTLRGMWSSLKGPGQLWTSDNYCTYYGVTCDERGYPSEISLEGNGDLLFNGTLPTDLGLLVNLTTLSMSQISITGQLPDSLGQLKGLRILNLTGTQLSGPIPAVTLPNLEVLDLNHNLLTGPIPFSIGSWRNLTHLDLSRNALNGSIPSSLNPSSLPSLVSIHLNDNFFSSISEGAAAFHFSICDLSHNEFPCFPRYVVGTCQIDYRSCGDDVKSVIRELYGAEGRLTASDAQAILTSITNTTRQTSDLPALLSALAALVIRTRTNQTDFFMFGDGIEFSANNSRSVDLSSKTFTLPRTNISVRFPASIGLDVDDIVVTLSSVSHRNTTTYGPIVGVSILDLYGNEREVSGLSLPINITMGTVPDLPNGTVAVCLFWDEGNKNWSRDGCSSFIDVEKRVICSCLHLTNFTVGAAAPSLTPPAPSSSSGTKREVVVAVSVVVVSLSYVTDTCLTTIVEDVHNDMSGKIEFIESIEKKEHMEIWKGRLSGMTDVVLKMCREPTRVGSLRDEALLMQTLHHPNVIQYLGHHLEHSEPHFVMEWMRDGNLRNYLSAHPDGLTTSEILSTLLQVTQGMTYVAKSGLVHNNLTLEHVVLSATDGKVVAKICSFSRCVEEGSKAPEVVENAVVCPADVWSFGIMLLDITSEEDMLTNLYEGCVNRDAEKRPSFSHIHTRLLQRREEEELSMRGRSTTGSFRLAPVSKAFVEATSDNYDQDE</sequence>
<keyword evidence="5" id="KW-0547">Nucleotide-binding</keyword>
<evidence type="ECO:0000256" key="4">
    <source>
        <dbReference type="ARBA" id="ARBA00022737"/>
    </source>
</evidence>
<evidence type="ECO:0000256" key="3">
    <source>
        <dbReference type="ARBA" id="ARBA00022692"/>
    </source>
</evidence>
<name>A0A2P6NFV6_9EUKA</name>
<dbReference type="Gene3D" id="3.80.10.10">
    <property type="entry name" value="Ribonuclease Inhibitor"/>
    <property type="match status" value="4"/>
</dbReference>
<dbReference type="InterPro" id="IPR011009">
    <property type="entry name" value="Kinase-like_dom_sf"/>
</dbReference>
<dbReference type="Pfam" id="PF01825">
    <property type="entry name" value="GPS"/>
    <property type="match status" value="1"/>
</dbReference>
<keyword evidence="9" id="KW-1015">Disulfide bond</keyword>
<keyword evidence="6" id="KW-0067">ATP-binding</keyword>
<evidence type="ECO:0000256" key="5">
    <source>
        <dbReference type="ARBA" id="ARBA00022741"/>
    </source>
</evidence>
<evidence type="ECO:0000313" key="14">
    <source>
        <dbReference type="EMBL" id="PRP82849.1"/>
    </source>
</evidence>
<dbReference type="InterPro" id="IPR001245">
    <property type="entry name" value="Ser-Thr/Tyr_kinase_cat_dom"/>
</dbReference>
<evidence type="ECO:0000256" key="2">
    <source>
        <dbReference type="ARBA" id="ARBA00022614"/>
    </source>
</evidence>
<dbReference type="InterPro" id="IPR000719">
    <property type="entry name" value="Prot_kinase_dom"/>
</dbReference>
<dbReference type="InParanoid" id="A0A2P6NFV6"/>
<dbReference type="Gene3D" id="1.10.510.10">
    <property type="entry name" value="Transferase(Phosphotransferase) domain 1"/>
    <property type="match status" value="1"/>
</dbReference>
<dbReference type="SUPFAM" id="SSF56112">
    <property type="entry name" value="Protein kinase-like (PK-like)"/>
    <property type="match status" value="1"/>
</dbReference>
<dbReference type="OrthoDB" id="26095at2759"/>
<dbReference type="InterPro" id="IPR032675">
    <property type="entry name" value="LRR_dom_sf"/>
</dbReference>
<dbReference type="SUPFAM" id="SSF52058">
    <property type="entry name" value="L domain-like"/>
    <property type="match status" value="2"/>
</dbReference>
<evidence type="ECO:0000256" key="10">
    <source>
        <dbReference type="PROSITE-ProRule" id="PRU00023"/>
    </source>
</evidence>
<dbReference type="PROSITE" id="PS50011">
    <property type="entry name" value="PROTEIN_KINASE_DOM"/>
    <property type="match status" value="1"/>
</dbReference>
<evidence type="ECO:0000256" key="7">
    <source>
        <dbReference type="ARBA" id="ARBA00022989"/>
    </source>
</evidence>
<dbReference type="Pfam" id="PF07714">
    <property type="entry name" value="PK_Tyr_Ser-Thr"/>
    <property type="match status" value="1"/>
</dbReference>
<evidence type="ECO:0000256" key="6">
    <source>
        <dbReference type="ARBA" id="ARBA00022840"/>
    </source>
</evidence>
<keyword evidence="4" id="KW-0677">Repeat</keyword>
<dbReference type="SMART" id="SM00248">
    <property type="entry name" value="ANK"/>
    <property type="match status" value="6"/>
</dbReference>
<dbReference type="PROSITE" id="PS50088">
    <property type="entry name" value="ANK_REPEAT"/>
    <property type="match status" value="1"/>
</dbReference>
<dbReference type="GO" id="GO:0005524">
    <property type="term" value="F:ATP binding"/>
    <property type="evidence" value="ECO:0007669"/>
    <property type="project" value="UniProtKB-KW"/>
</dbReference>
<evidence type="ECO:0000259" key="12">
    <source>
        <dbReference type="PROSITE" id="PS50011"/>
    </source>
</evidence>
<dbReference type="SMART" id="SM00369">
    <property type="entry name" value="LRR_TYP"/>
    <property type="match status" value="7"/>
</dbReference>
<gene>
    <name evidence="14" type="ORF">PROFUN_04712</name>
</gene>
<dbReference type="Gene3D" id="2.60.220.50">
    <property type="match status" value="1"/>
</dbReference>
<dbReference type="InterPro" id="IPR001611">
    <property type="entry name" value="Leu-rich_rpt"/>
</dbReference>
<dbReference type="Proteomes" id="UP000241769">
    <property type="component" value="Unassembled WGS sequence"/>
</dbReference>
<feature type="compositionally biased region" description="Polar residues" evidence="11">
    <location>
        <begin position="1"/>
        <end position="23"/>
    </location>
</feature>
<keyword evidence="10" id="KW-0040">ANK repeat</keyword>
<dbReference type="InterPro" id="IPR046338">
    <property type="entry name" value="GAIN_dom_sf"/>
</dbReference>
<dbReference type="CDD" id="cd00180">
    <property type="entry name" value="PKc"/>
    <property type="match status" value="1"/>
</dbReference>
<organism evidence="14 15">
    <name type="scientific">Planoprotostelium fungivorum</name>
    <dbReference type="NCBI Taxonomy" id="1890364"/>
    <lineage>
        <taxon>Eukaryota</taxon>
        <taxon>Amoebozoa</taxon>
        <taxon>Evosea</taxon>
        <taxon>Variosea</taxon>
        <taxon>Cavosteliida</taxon>
        <taxon>Cavosteliaceae</taxon>
        <taxon>Planoprotostelium</taxon>
    </lineage>
</organism>
<feature type="domain" description="Protein kinase" evidence="12">
    <location>
        <begin position="1535"/>
        <end position="1782"/>
    </location>
</feature>
<accession>A0A2P6NFV6</accession>
<evidence type="ECO:0000256" key="11">
    <source>
        <dbReference type="SAM" id="MobiDB-lite"/>
    </source>
</evidence>